<dbReference type="EMBL" id="LT552960">
    <property type="protein sequence ID" value="SAL99710.1"/>
    <property type="molecule type" value="Genomic_DNA"/>
</dbReference>
<keyword evidence="3" id="KW-1185">Reference proteome</keyword>
<reference evidence="2" key="1">
    <citation type="submission" date="2016-04" db="EMBL/GenBank/DDBJ databases">
        <authorList>
            <person name="Evans L.H."/>
            <person name="Alamgir A."/>
            <person name="Owens N."/>
            <person name="Weber N.D."/>
            <person name="Virtaneva K."/>
            <person name="Barbian K."/>
            <person name="Babar A."/>
            <person name="Rosenke K."/>
        </authorList>
    </citation>
    <scope>NUCLEOTIDE SEQUENCE [LARGE SCALE GENOMIC DNA]</scope>
    <source>
        <strain evidence="2">CBS 101.48</strain>
    </source>
</reference>
<name>A0A163J6D3_ABSGL</name>
<dbReference type="Proteomes" id="UP000078561">
    <property type="component" value="Unassembled WGS sequence"/>
</dbReference>
<feature type="compositionally biased region" description="Low complexity" evidence="1">
    <location>
        <begin position="80"/>
        <end position="100"/>
    </location>
</feature>
<feature type="compositionally biased region" description="Polar residues" evidence="1">
    <location>
        <begin position="291"/>
        <end position="314"/>
    </location>
</feature>
<feature type="region of interest" description="Disordered" evidence="1">
    <location>
        <begin position="1"/>
        <end position="26"/>
    </location>
</feature>
<evidence type="ECO:0000313" key="3">
    <source>
        <dbReference type="Proteomes" id="UP000078561"/>
    </source>
</evidence>
<protein>
    <submittedName>
        <fullName evidence="2">Uncharacterized protein</fullName>
    </submittedName>
</protein>
<dbReference type="AlphaFoldDB" id="A0A163J6D3"/>
<gene>
    <name evidence="2" type="primary">ABSGL_05355.1 scaffold 6959</name>
</gene>
<feature type="region of interest" description="Disordered" evidence="1">
    <location>
        <begin position="163"/>
        <end position="193"/>
    </location>
</feature>
<organism evidence="2">
    <name type="scientific">Absidia glauca</name>
    <name type="common">Pin mould</name>
    <dbReference type="NCBI Taxonomy" id="4829"/>
    <lineage>
        <taxon>Eukaryota</taxon>
        <taxon>Fungi</taxon>
        <taxon>Fungi incertae sedis</taxon>
        <taxon>Mucoromycota</taxon>
        <taxon>Mucoromycotina</taxon>
        <taxon>Mucoromycetes</taxon>
        <taxon>Mucorales</taxon>
        <taxon>Cunninghamellaceae</taxon>
        <taxon>Absidia</taxon>
    </lineage>
</organism>
<sequence length="391" mass="43739">MRFLNLKFKKRHRRPPTPPVFDGTTRQNDLDTIGCDFRASLLEDIMRELHSGMASPAATSSFVSPSKRGRSGDDVGPFLSSTPIATPFSPSSPITSSSETNHNNNAASAHKGPDGRLLKIDEEEKIGEQRSTFSLPSSSSSLSFSSSTFSLYANTPLKPVATPTGTNASKIKVAHNDNNGSSSRDHHPTSGLKQKVNVDTSDLDQTPLSPLHFDRLLRSELRLIESRKTNYYSVPDLSILRHDWAKHEKAKAAEPVPAKEQQQQHHHHHYHYIISSNQCQSSLHFKHDNQSNMYHHQQSSEPPCHLHSNQTNFKCQGPYPEQQQPYHQEHHHHHHYHSPPPPAPPHTRTTGTEEEESKPHLDQSSDCHQHLPFIVSPCITGVPLPTSTCHP</sequence>
<dbReference type="OrthoDB" id="10665957at2759"/>
<dbReference type="InParanoid" id="A0A163J6D3"/>
<accession>A0A163J6D3</accession>
<feature type="region of interest" description="Disordered" evidence="1">
    <location>
        <begin position="291"/>
        <end position="366"/>
    </location>
</feature>
<proteinExistence type="predicted"/>
<evidence type="ECO:0000313" key="2">
    <source>
        <dbReference type="EMBL" id="SAL99710.1"/>
    </source>
</evidence>
<feature type="region of interest" description="Disordered" evidence="1">
    <location>
        <begin position="54"/>
        <end position="117"/>
    </location>
</feature>
<feature type="compositionally biased region" description="Basic and acidic residues" evidence="1">
    <location>
        <begin position="357"/>
        <end position="366"/>
    </location>
</feature>
<evidence type="ECO:0000256" key="1">
    <source>
        <dbReference type="SAM" id="MobiDB-lite"/>
    </source>
</evidence>